<proteinExistence type="predicted"/>
<gene>
    <name evidence="1" type="ORF">LCGC14_0535440</name>
</gene>
<dbReference type="EMBL" id="LAZR01000705">
    <property type="protein sequence ID" value="KKN60075.1"/>
    <property type="molecule type" value="Genomic_DNA"/>
</dbReference>
<sequence>MVEKKNVKLTESQNVIIGGRGVLIATKAGTRKYNKDGKLIDPGEIVAIVKTPNIVCNEGLLLLSAFTIDESAVYDVGLTYAEIGSDNTAPAAGDTTLTTFFKRLVVTAKTRLAYETTFSTFFSAANSTVFIKEAGIWGGSNAAAGEATGLLFAHWLASFDNSGGLYDITINYILTIARG</sequence>
<dbReference type="AlphaFoldDB" id="A0A0F9RUC8"/>
<accession>A0A0F9RUC8</accession>
<protein>
    <recommendedName>
        <fullName evidence="2">Major tropism determinant N-terminal domain-containing protein</fullName>
    </recommendedName>
</protein>
<comment type="caution">
    <text evidence="1">The sequence shown here is derived from an EMBL/GenBank/DDBJ whole genome shotgun (WGS) entry which is preliminary data.</text>
</comment>
<organism evidence="1">
    <name type="scientific">marine sediment metagenome</name>
    <dbReference type="NCBI Taxonomy" id="412755"/>
    <lineage>
        <taxon>unclassified sequences</taxon>
        <taxon>metagenomes</taxon>
        <taxon>ecological metagenomes</taxon>
    </lineage>
</organism>
<reference evidence="1" key="1">
    <citation type="journal article" date="2015" name="Nature">
        <title>Complex archaea that bridge the gap between prokaryotes and eukaryotes.</title>
        <authorList>
            <person name="Spang A."/>
            <person name="Saw J.H."/>
            <person name="Jorgensen S.L."/>
            <person name="Zaremba-Niedzwiedzka K."/>
            <person name="Martijn J."/>
            <person name="Lind A.E."/>
            <person name="van Eijk R."/>
            <person name="Schleper C."/>
            <person name="Guy L."/>
            <person name="Ettema T.J."/>
        </authorList>
    </citation>
    <scope>NUCLEOTIDE SEQUENCE</scope>
</reference>
<name>A0A0F9RUC8_9ZZZZ</name>
<evidence type="ECO:0008006" key="2">
    <source>
        <dbReference type="Google" id="ProtNLM"/>
    </source>
</evidence>
<evidence type="ECO:0000313" key="1">
    <source>
        <dbReference type="EMBL" id="KKN60075.1"/>
    </source>
</evidence>